<name>A0A0G4F0Y3_VITBC</name>
<feature type="region of interest" description="Disordered" evidence="1">
    <location>
        <begin position="165"/>
        <end position="197"/>
    </location>
</feature>
<dbReference type="OrthoDB" id="361283at2759"/>
<feature type="compositionally biased region" description="Low complexity" evidence="1">
    <location>
        <begin position="180"/>
        <end position="195"/>
    </location>
</feature>
<feature type="region of interest" description="Disordered" evidence="1">
    <location>
        <begin position="2663"/>
        <end position="2779"/>
    </location>
</feature>
<feature type="region of interest" description="Disordered" evidence="1">
    <location>
        <begin position="2469"/>
        <end position="2498"/>
    </location>
</feature>
<feature type="region of interest" description="Disordered" evidence="1">
    <location>
        <begin position="1535"/>
        <end position="1554"/>
    </location>
</feature>
<protein>
    <recommendedName>
        <fullName evidence="3">NUP210 Ig-like domain-containing protein</fullName>
    </recommendedName>
</protein>
<keyword evidence="5" id="KW-1185">Reference proteome</keyword>
<keyword evidence="2" id="KW-0812">Transmembrane</keyword>
<evidence type="ECO:0000259" key="3">
    <source>
        <dbReference type="Pfam" id="PF22969"/>
    </source>
</evidence>
<gene>
    <name evidence="4" type="ORF">Vbra_14151</name>
</gene>
<dbReference type="EMBL" id="CDMY01000356">
    <property type="protein sequence ID" value="CEM05184.1"/>
    <property type="molecule type" value="Genomic_DNA"/>
</dbReference>
<dbReference type="VEuPathDB" id="CryptoDB:Vbra_14151"/>
<dbReference type="Pfam" id="PF22969">
    <property type="entry name" value="Ig_NUP210_2nd"/>
    <property type="match status" value="1"/>
</dbReference>
<keyword evidence="2" id="KW-0472">Membrane</keyword>
<feature type="compositionally biased region" description="Basic and acidic residues" evidence="1">
    <location>
        <begin position="1535"/>
        <end position="1545"/>
    </location>
</feature>
<sequence length="2801" mass="306175">MQSSGGHFSRSLIAIILVLGWVILSACVPLKDFSLHLPSPLILLPYSSPGHRVSVPLQLHVKLPPYAREPTYCVCYRWRVQHDEWVEVVDQASGQRVAGRRVCKPAEYEGSPLLEVGEDAVRVHETILAQVAQEMHDKFPAMDEGKRLALLQSILQKRSTRLDVEVDTPSSAQPGDKCVASTTATAPASTSGKATTGRRSHSVQVYLGLVHELFLETRTKVIYLGEVETASAQGRDAAGNWFSSLDGLELQWTVTSILSPNEKNKDTEVFEVAQNGTAHHARGPGPVNVTLLNSTLLLQSLAIGRAKVRAQLSASDYLIAPSLLPLPPSLPLPSHEVIYRVLEEYEILPHTLRMPTYGQFQYQVYLPRRNTSDGSPALVPSRRLSLVPPALPRDGPDAKRLMEGKLRGEGGGDELGLAFDWRVMRSLGVGNETPPIDLEATTGNVTALQPGKADIMALDPRVHLDESDGEEVLAESPRGRVEVYEPQSMDVVMTHLPIPQDILKTTGLLADYDTRLWGYLARQEGGREDHLPLAYPLTSPVLDEWIEGYFAANITEGRSPLLGGLPPRRLPRLEEEENTSFSASDGRLRLIRGSYYLLWVRLWGVDRDGEGVNLYVPQNYHFDYDLTVGHPVDVDQPPPLEVLAAAPNKAWLLVHAFGNEELALDFRFTHLTNMFRYAAAPIPSHPPFPPLACRRHLRILEPASASIPARVTPISPIPLPPEVLLPPEHSLRADLDHIDANGGYDVHTTCQDMRGVRNVEDVCQVDIDTSRGDAFSAKLSIRADTREGVCYVRVTVRTGSGEEGAKGVYVASQRRFETFRLAVMVKKIEGVHITVPSPLLRINRSTIATVYGYVGVPTWAALLATKRTLQSFPATLPPPRPSWPGTYTDSYFYHYFDPAFIIEDATYPDMTVRRLVHFYEAIGYAFVPIFERDGEMSGTHYFLAAKGQLILTHMGDEGRKTVAAFADRYGRVNASHIESQDLPEHLQSRPEAFVNITSHTLGDVMLEGSLISPAPDPSRYLAPRPVFSKQDMRIYDRTDARFRLQDFVTLPLHNVRWALGDGAAVNETEEIGTSVAEYLGERVGVETAVTDTMLLTSPLFTKVAAGGSSPRLKALGRLVMFAMGEDEGAGAGPPPLTGGLATFATLLLCRVQQLDHAATPRPFYRGYSLVDLDLPPPPTAPSVVPSLPPPPSRTSLDDTSVAVALSLLRTQVRMIGVGDSLTVPVLGGPPSHPSFRRKIRVAANTSVAAVPPLSSEKERLQHPLAVEVLANVSDEVVRCGNEHRRSDLCVMSTKRIGEMLRTEVVAEMPPGDDGDVVVKVTCKQEAEVVEVDIDVIAEALPNAPGPPITPREVSERGRLVVGCSFPVGMEVYHYPYTLLTNASHAAANRRSLARGIAEGGVRQCAARRDAVVVGRGVVLDCGDDRPFPFVLVPFDKYGYGIANISSHSPHWTFDTLQAPPTHPHPSLAAAAPAPAPSLPQTFPTTSNVTIDIDPLAGVHIDRGNEGECFIGQLFPRPSPFYTYPPLSSVCPFANRRDTDGRREDPTAFGLQGRYDGGASSRVPVEIQPPFRLVSPSDRRLVLLPRNHTYEIELQLEVNLDKLQRILQRQAPANMTKPRTPRFRLVVITNATDVAYAEALVDPVWFSLGGAVGRGKPLTLPDRRVDVALVGARPSVRQRGTLRHDYDFGVSVAAGGGDRVRLQYIVGVRSDGIGVAAIDVRVEPALEEDQDGTIVDSNRMSPVDCRPSEMRHLHEDDLHYLVYFPFCASQLRFEVMVDTPGGVVVQETKPTGQGGRAISLPHFFEVDLMEGKRKVLTASLVTRQGYPYTIGHLPLPLGNVHSSQGNTSIPVPHTSPLCHYQWTIAAPQHLQFDKPPPPLNASLPLSAAILTPSFYSTPTSKGTAGNSNVSRVSVGGVGLVAVPVIGRQPGRSAVQVEAICASSIGRLVRYFSDESAARRAIGRGMGEGEGELGGDDKDSILGAMAVGEAMRDIVLPKRYVSAGEVEVLLVPPIPRPMSPSDHRHPGRQQDREYHVTVPPSSQISIFLESFAYMHPYTYHFTARAGGDFNLSLVEKHRPNAFLAGNSHIPADPEAAEAVTAFCDTLQEKIALLWDANRTHTSHTHHGKVVNMVLEWSDRWEGIATTDQQAVVEWLLRDETLVERSRAVQSVYQRLYRVEDDSHGSYVSDPRVRVALHVKVEADTPEVRRGRGGGQHRGITLRLQTSVKLHLMFTTKAMNGGKGRAPLALETPQLERLFWVKLAPIGGVEMTPRYRFIRPHRLASHPSPTHVTLDDRPLKMWHQPFTLVAPAVDNPAASLPLLTLQLPVYLGEDAERWSGSTNFWGDEYWGGLQWYRLRLVDPRGQHLEPPMSSRLGITSSHPSVLAVTAIHQEEGEFSIGVEARSQGCASLVVHLTPSPTTTTTIQPHVPSATHLSLDAPFNPKFLDVLRVCVGAPMHPDDIYFHPLDPPPAVHPREPAAAAEDVKTRQDGREETEVDRGEWGARRYERRERLPRAAGWMVWAHEKAAAGMEWACDAATGRVSLDVGHTKNLTSSATHKPNATRDAQGATIQLSCESSYFGFAVYWCLYMVFMLPLFAVIVLALLALSLCCPFLNIPLIIQALLTATGRIIGAVISSVSTAGSGAYRSIERAVLSLTRRAAGQEPVRTWRRDDMKETDQTPATDPYSTRWERSTPGYVPRSPLPPQPPPTIHPITSRSPPPMFGSTGDLRHRRSQAASVPPTMTDRGRGSRLPPPGGAPAAAAASAAGEDRGGGGAADAPAAAAAAAAAVGYGDMYHHGGGLF</sequence>
<dbReference type="InterPro" id="IPR055097">
    <property type="entry name" value="Ig_NUP210_2nd"/>
</dbReference>
<feature type="compositionally biased region" description="Basic and acidic residues" evidence="1">
    <location>
        <begin position="2481"/>
        <end position="2498"/>
    </location>
</feature>
<evidence type="ECO:0000256" key="1">
    <source>
        <dbReference type="SAM" id="MobiDB-lite"/>
    </source>
</evidence>
<organism evidence="4 5">
    <name type="scientific">Vitrella brassicaformis (strain CCMP3155)</name>
    <dbReference type="NCBI Taxonomy" id="1169540"/>
    <lineage>
        <taxon>Eukaryota</taxon>
        <taxon>Sar</taxon>
        <taxon>Alveolata</taxon>
        <taxon>Colpodellida</taxon>
        <taxon>Vitrellaceae</taxon>
        <taxon>Vitrella</taxon>
    </lineage>
</organism>
<evidence type="ECO:0000256" key="2">
    <source>
        <dbReference type="SAM" id="Phobius"/>
    </source>
</evidence>
<dbReference type="PANTHER" id="PTHR48125:SF10">
    <property type="entry name" value="OS12G0136300 PROTEIN"/>
    <property type="match status" value="1"/>
</dbReference>
<dbReference type="InParanoid" id="A0A0G4F0Y3"/>
<reference evidence="4 5" key="1">
    <citation type="submission" date="2014-11" db="EMBL/GenBank/DDBJ databases">
        <authorList>
            <person name="Zhu J."/>
            <person name="Qi W."/>
            <person name="Song R."/>
        </authorList>
    </citation>
    <scope>NUCLEOTIDE SEQUENCE [LARGE SCALE GENOMIC DNA]</scope>
</reference>
<feature type="transmembrane region" description="Helical" evidence="2">
    <location>
        <begin position="2581"/>
        <end position="2605"/>
    </location>
</feature>
<evidence type="ECO:0000313" key="5">
    <source>
        <dbReference type="Proteomes" id="UP000041254"/>
    </source>
</evidence>
<accession>A0A0G4F0Y3</accession>
<feature type="compositionally biased region" description="Low complexity" evidence="1">
    <location>
        <begin position="2756"/>
        <end position="2765"/>
    </location>
</feature>
<proteinExistence type="predicted"/>
<feature type="compositionally biased region" description="Basic and acidic residues" evidence="1">
    <location>
        <begin position="2665"/>
        <end position="2676"/>
    </location>
</feature>
<feature type="domain" description="NUP210 Ig-like" evidence="3">
    <location>
        <begin position="217"/>
        <end position="317"/>
    </location>
</feature>
<feature type="compositionally biased region" description="Pro residues" evidence="1">
    <location>
        <begin position="2699"/>
        <end position="2709"/>
    </location>
</feature>
<dbReference type="Proteomes" id="UP000041254">
    <property type="component" value="Unassembled WGS sequence"/>
</dbReference>
<dbReference type="PANTHER" id="PTHR48125">
    <property type="entry name" value="LP07818P1"/>
    <property type="match status" value="1"/>
</dbReference>
<evidence type="ECO:0000313" key="4">
    <source>
        <dbReference type="EMBL" id="CEM05184.1"/>
    </source>
</evidence>
<keyword evidence="2" id="KW-1133">Transmembrane helix</keyword>